<comment type="caution">
    <text evidence="1">The sequence shown here is derived from an EMBL/GenBank/DDBJ whole genome shotgun (WGS) entry which is preliminary data.</text>
</comment>
<proteinExistence type="predicted"/>
<organism evidence="1 2">
    <name type="scientific">Lipomyces kononenkoae</name>
    <name type="common">Yeast</name>
    <dbReference type="NCBI Taxonomy" id="34357"/>
    <lineage>
        <taxon>Eukaryota</taxon>
        <taxon>Fungi</taxon>
        <taxon>Dikarya</taxon>
        <taxon>Ascomycota</taxon>
        <taxon>Saccharomycotina</taxon>
        <taxon>Lipomycetes</taxon>
        <taxon>Lipomycetales</taxon>
        <taxon>Lipomycetaceae</taxon>
        <taxon>Lipomyces</taxon>
    </lineage>
</organism>
<reference evidence="2" key="1">
    <citation type="journal article" date="2024" name="Front. Bioeng. Biotechnol.">
        <title>Genome-scale model development and genomic sequencing of the oleaginous clade Lipomyces.</title>
        <authorList>
            <person name="Czajka J.J."/>
            <person name="Han Y."/>
            <person name="Kim J."/>
            <person name="Mondo S.J."/>
            <person name="Hofstad B.A."/>
            <person name="Robles A."/>
            <person name="Haridas S."/>
            <person name="Riley R."/>
            <person name="LaButti K."/>
            <person name="Pangilinan J."/>
            <person name="Andreopoulos W."/>
            <person name="Lipzen A."/>
            <person name="Yan J."/>
            <person name="Wang M."/>
            <person name="Ng V."/>
            <person name="Grigoriev I.V."/>
            <person name="Spatafora J.W."/>
            <person name="Magnuson J.K."/>
            <person name="Baker S.E."/>
            <person name="Pomraning K.R."/>
        </authorList>
    </citation>
    <scope>NUCLEOTIDE SEQUENCE [LARGE SCALE GENOMIC DNA]</scope>
    <source>
        <strain evidence="2">CBS 7786</strain>
    </source>
</reference>
<accession>A0ACC3TAR3</accession>
<name>A0ACC3TAR3_LIPKO</name>
<dbReference type="Proteomes" id="UP001433508">
    <property type="component" value="Unassembled WGS sequence"/>
</dbReference>
<protein>
    <submittedName>
        <fullName evidence="1">Uncharacterized protein</fullName>
    </submittedName>
</protein>
<gene>
    <name evidence="1" type="ORF">V1525DRAFT_393544</name>
</gene>
<keyword evidence="2" id="KW-1185">Reference proteome</keyword>
<dbReference type="EMBL" id="MU971336">
    <property type="protein sequence ID" value="KAK9241047.1"/>
    <property type="molecule type" value="Genomic_DNA"/>
</dbReference>
<sequence>MPKHHANANTLTKHYAALNSSSSARQHQQPKSVNELIQESRARSYSLAAAASLAAATSTSSSRSDDLMTRSGPATPTIETYPLSLSTYLADTVAGDSPPTVAPARRARRTYAGPPPPPTWLAQERSNFAVAPGKRHKQRIDQYAAMTHMRSQPQFQRYRAERNVLMKNLPGTPLSSLSELLPRQGSLLHWCLVRLAKDWEFNVIYLQHYLPTLEPTMKMVLVAYLGRYSPNGVGPQGLRLLFDPKYVAYDCEEDRDSDRYTEHSESEDELEGELTVEDSNDRVTSLDLTFQIDDSNLSLPMLTKFMAPKQSSSPAMSWQQAPPTTRAFPFLCALSLSHPSTSSPTKLWSNLLLLLKSYPTLIALSLANWPIPPDMFYSTPDAQAQIYPARSCISTLRSLSKTSFCLKWIDLSYCSWLDERVIMSAEWTSGWRNVKTVVLRGLEANVCENIRDEIVKARGDSHGDIEVVME</sequence>
<evidence type="ECO:0000313" key="2">
    <source>
        <dbReference type="Proteomes" id="UP001433508"/>
    </source>
</evidence>
<evidence type="ECO:0000313" key="1">
    <source>
        <dbReference type="EMBL" id="KAK9241047.1"/>
    </source>
</evidence>